<protein>
    <submittedName>
        <fullName evidence="1">Uncharacterized protein</fullName>
    </submittedName>
</protein>
<name>A0A9X6STJ4_BACCE</name>
<organism evidence="1 2">
    <name type="scientific">Bacillus cereus</name>
    <dbReference type="NCBI Taxonomy" id="1396"/>
    <lineage>
        <taxon>Bacteria</taxon>
        <taxon>Bacillati</taxon>
        <taxon>Bacillota</taxon>
        <taxon>Bacilli</taxon>
        <taxon>Bacillales</taxon>
        <taxon>Bacillaceae</taxon>
        <taxon>Bacillus</taxon>
        <taxon>Bacillus cereus group</taxon>
    </lineage>
</organism>
<dbReference type="EMBL" id="NVMX01000087">
    <property type="protein sequence ID" value="PDZ94949.1"/>
    <property type="molecule type" value="Genomic_DNA"/>
</dbReference>
<dbReference type="RefSeq" id="WP_098006384.1">
    <property type="nucleotide sequence ID" value="NZ_NUJB01000047.1"/>
</dbReference>
<dbReference type="Proteomes" id="UP000219922">
    <property type="component" value="Unassembled WGS sequence"/>
</dbReference>
<gene>
    <name evidence="1" type="ORF">CON36_31055</name>
</gene>
<proteinExistence type="predicted"/>
<accession>A0A9X6STJ4</accession>
<dbReference type="AlphaFoldDB" id="A0A9X6STJ4"/>
<evidence type="ECO:0000313" key="1">
    <source>
        <dbReference type="EMBL" id="PDZ94949.1"/>
    </source>
</evidence>
<comment type="caution">
    <text evidence="1">The sequence shown here is derived from an EMBL/GenBank/DDBJ whole genome shotgun (WGS) entry which is preliminary data.</text>
</comment>
<sequence>MGLDKVNLENFKIENIDLNELKDITAKAQENKRAEEQRKIREEMFQKQMELEKKKNGALAIIQTIPYVVKQAAIEGKSAVNIMELKYEDFTRSSFYDKREKHERLDIKAKMVWDYLIENRLNPKIYTAHDGVGMQSWDYIQANW</sequence>
<evidence type="ECO:0000313" key="2">
    <source>
        <dbReference type="Proteomes" id="UP000219922"/>
    </source>
</evidence>
<reference evidence="1 2" key="1">
    <citation type="submission" date="2017-09" db="EMBL/GenBank/DDBJ databases">
        <title>Large-scale bioinformatics analysis of Bacillus genomes uncovers conserved roles of natural products in bacterial physiology.</title>
        <authorList>
            <consortium name="Agbiome Team Llc"/>
            <person name="Bleich R.M."/>
            <person name="Grubbs K.J."/>
            <person name="Santa Maria K.C."/>
            <person name="Allen S.E."/>
            <person name="Farag S."/>
            <person name="Shank E.A."/>
            <person name="Bowers A."/>
        </authorList>
    </citation>
    <scope>NUCLEOTIDE SEQUENCE [LARGE SCALE GENOMIC DNA]</scope>
    <source>
        <strain evidence="1 2">AFS092789</strain>
    </source>
</reference>